<dbReference type="InterPro" id="IPR027417">
    <property type="entry name" value="P-loop_NTPase"/>
</dbReference>
<name>A0AAF0CWN1_9ENTE</name>
<dbReference type="SMART" id="SM00382">
    <property type="entry name" value="AAA"/>
    <property type="match status" value="1"/>
</dbReference>
<dbReference type="InterPro" id="IPR052934">
    <property type="entry name" value="Methyl-DNA_Rec/Restrict_Enz"/>
</dbReference>
<evidence type="ECO:0000313" key="3">
    <source>
        <dbReference type="Proteomes" id="UP001179647"/>
    </source>
</evidence>
<evidence type="ECO:0000259" key="1">
    <source>
        <dbReference type="SMART" id="SM00382"/>
    </source>
</evidence>
<dbReference type="KEGG" id="vie:OL234_04925"/>
<dbReference type="PANTHER" id="PTHR37291:SF1">
    <property type="entry name" value="TYPE IV METHYL-DIRECTED RESTRICTION ENZYME ECOKMCRB SUBUNIT"/>
    <property type="match status" value="1"/>
</dbReference>
<dbReference type="InterPro" id="IPR011704">
    <property type="entry name" value="ATPase_dyneun-rel_AAA"/>
</dbReference>
<dbReference type="RefSeq" id="WP_275470042.1">
    <property type="nucleotide sequence ID" value="NZ_CP110232.1"/>
</dbReference>
<dbReference type="Proteomes" id="UP001179647">
    <property type="component" value="Chromosome"/>
</dbReference>
<accession>A0AAF0CWN1</accession>
<dbReference type="PANTHER" id="PTHR37291">
    <property type="entry name" value="5-METHYLCYTOSINE-SPECIFIC RESTRICTION ENZYME B"/>
    <property type="match status" value="1"/>
</dbReference>
<proteinExistence type="predicted"/>
<dbReference type="AlphaFoldDB" id="A0AAF0CWN1"/>
<dbReference type="EMBL" id="CP110232">
    <property type="protein sequence ID" value="WEG74243.1"/>
    <property type="molecule type" value="Genomic_DNA"/>
</dbReference>
<dbReference type="GO" id="GO:0016887">
    <property type="term" value="F:ATP hydrolysis activity"/>
    <property type="evidence" value="ECO:0007669"/>
    <property type="project" value="InterPro"/>
</dbReference>
<dbReference type="InterPro" id="IPR003593">
    <property type="entry name" value="AAA+_ATPase"/>
</dbReference>
<gene>
    <name evidence="2" type="ORF">OL234_04925</name>
</gene>
<keyword evidence="3" id="KW-1185">Reference proteome</keyword>
<dbReference type="GO" id="GO:0005524">
    <property type="term" value="F:ATP binding"/>
    <property type="evidence" value="ECO:0007669"/>
    <property type="project" value="InterPro"/>
</dbReference>
<organism evidence="2 3">
    <name type="scientific">Vagococcus intermedius</name>
    <dbReference type="NCBI Taxonomy" id="2991418"/>
    <lineage>
        <taxon>Bacteria</taxon>
        <taxon>Bacillati</taxon>
        <taxon>Bacillota</taxon>
        <taxon>Bacilli</taxon>
        <taxon>Lactobacillales</taxon>
        <taxon>Enterococcaceae</taxon>
        <taxon>Vagococcus</taxon>
    </lineage>
</organism>
<dbReference type="SUPFAM" id="SSF52540">
    <property type="entry name" value="P-loop containing nucleoside triphosphate hydrolases"/>
    <property type="match status" value="1"/>
</dbReference>
<sequence>MSKQELNNIFFFLETFGGQTYQIEQDFPDEGQLAGRNAQQKMNKIAQYCAKANGLEVGSNSDWGETGLFSSQLQTDLLLKGSQILPAVAIKINAILSNDNKIFFEVALEILNKKLKDQIIKQSSGVMRNYFEENFSNLAENFYFKLPDSSLTRDLSLSELVFKENQLVELVSIIEKESLLKSDNPVDILKDTVASLLPFHDYLTNALCEIENKGTSKVKTIGSLSKTEFTELLKQDKAFLARIFSSIKINNDKDKLFWNSLLTLLAISQSQIDQDQDLSKTFEQLNLATDKETLKNPYLKGILFSSYGRYLQTVANTVKLWPNNNIPEESDQFTTIDYVRELTSEALTLDNIISFLQRQCPFGSTHYHYLTEVRNQLRIPVTAFELQDMFTGTGQKNTTLYSKNTILYGPPGTGKTYHTVNHAVAIIENQPLELIQAEAYTKVLARYQKLVAEKRILFTTFHQAYGYEEFVEGIKPVLNQENANQKELEYELASGIFKTFCDEARQKKLPMVFIIDEINRGNLAKIFGEMITLIEESKREGQPEEKQVILPYSQETFSIPDNIYIVGTMNTSDKSIALIDTALRRRFTFFEMMPDYQALAGISVEGIMISELLEVMNKRIEVLYDRDHLIGQAYFMSLKSNPSLDRLAKIFEFSILPLLQEYFYDDYEKIQYILGDNAKSPDCQFIRNEQVMLDSLFKGTVDIFDEVSYKTQKTALSKIEAYRGIL</sequence>
<evidence type="ECO:0000313" key="2">
    <source>
        <dbReference type="EMBL" id="WEG74243.1"/>
    </source>
</evidence>
<dbReference type="Pfam" id="PF07728">
    <property type="entry name" value="AAA_5"/>
    <property type="match status" value="1"/>
</dbReference>
<feature type="domain" description="AAA+ ATPase" evidence="1">
    <location>
        <begin position="401"/>
        <end position="597"/>
    </location>
</feature>
<reference evidence="2" key="1">
    <citation type="submission" date="2022-10" db="EMBL/GenBank/DDBJ databases">
        <title>Vagococcus sp. isolated from poultry meat.</title>
        <authorList>
            <person name="Johansson P."/>
            <person name="Bjorkroth J."/>
        </authorList>
    </citation>
    <scope>NUCLEOTIDE SEQUENCE</scope>
    <source>
        <strain evidence="2">STAA11</strain>
    </source>
</reference>
<protein>
    <submittedName>
        <fullName evidence="2">AAA family ATPase</fullName>
    </submittedName>
</protein>
<dbReference type="Gene3D" id="3.40.50.300">
    <property type="entry name" value="P-loop containing nucleotide triphosphate hydrolases"/>
    <property type="match status" value="1"/>
</dbReference>